<dbReference type="OrthoDB" id="3366823at2759"/>
<evidence type="ECO:0000256" key="4">
    <source>
        <dbReference type="ARBA" id="ARBA00023004"/>
    </source>
</evidence>
<dbReference type="EMBL" id="ML976006">
    <property type="protein sequence ID" value="KAF1945985.1"/>
    <property type="molecule type" value="Genomic_DNA"/>
</dbReference>
<keyword evidence="3" id="KW-0479">Metal-binding</keyword>
<keyword evidence="2" id="KW-0349">Heme</keyword>
<dbReference type="GO" id="GO:0008395">
    <property type="term" value="F:steroid hydroxylase activity"/>
    <property type="evidence" value="ECO:0007669"/>
    <property type="project" value="TreeGrafter"/>
</dbReference>
<evidence type="ECO:0000313" key="6">
    <source>
        <dbReference type="Proteomes" id="UP000800038"/>
    </source>
</evidence>
<dbReference type="Pfam" id="PF00067">
    <property type="entry name" value="p450"/>
    <property type="match status" value="1"/>
</dbReference>
<dbReference type="GO" id="GO:0016705">
    <property type="term" value="F:oxidoreductase activity, acting on paired donors, with incorporation or reduction of molecular oxygen"/>
    <property type="evidence" value="ECO:0007669"/>
    <property type="project" value="InterPro"/>
</dbReference>
<accession>A0A6A5SZ82</accession>
<reference evidence="5" key="1">
    <citation type="journal article" date="2020" name="Stud. Mycol.">
        <title>101 Dothideomycetes genomes: a test case for predicting lifestyles and emergence of pathogens.</title>
        <authorList>
            <person name="Haridas S."/>
            <person name="Albert R."/>
            <person name="Binder M."/>
            <person name="Bloem J."/>
            <person name="Labutti K."/>
            <person name="Salamov A."/>
            <person name="Andreopoulos B."/>
            <person name="Baker S."/>
            <person name="Barry K."/>
            <person name="Bills G."/>
            <person name="Bluhm B."/>
            <person name="Cannon C."/>
            <person name="Castanera R."/>
            <person name="Culley D."/>
            <person name="Daum C."/>
            <person name="Ezra D."/>
            <person name="Gonzalez J."/>
            <person name="Henrissat B."/>
            <person name="Kuo A."/>
            <person name="Liang C."/>
            <person name="Lipzen A."/>
            <person name="Lutzoni F."/>
            <person name="Magnuson J."/>
            <person name="Mondo S."/>
            <person name="Nolan M."/>
            <person name="Ohm R."/>
            <person name="Pangilinan J."/>
            <person name="Park H.-J."/>
            <person name="Ramirez L."/>
            <person name="Alfaro M."/>
            <person name="Sun H."/>
            <person name="Tritt A."/>
            <person name="Yoshinaga Y."/>
            <person name="Zwiers L.-H."/>
            <person name="Turgeon B."/>
            <person name="Goodwin S."/>
            <person name="Spatafora J."/>
            <person name="Crous P."/>
            <person name="Grigoriev I."/>
        </authorList>
    </citation>
    <scope>NUCLEOTIDE SEQUENCE</scope>
    <source>
        <strain evidence="5">CBS 161.51</strain>
    </source>
</reference>
<dbReference type="GO" id="GO:0020037">
    <property type="term" value="F:heme binding"/>
    <property type="evidence" value="ECO:0007669"/>
    <property type="project" value="InterPro"/>
</dbReference>
<dbReference type="GO" id="GO:0005506">
    <property type="term" value="F:iron ion binding"/>
    <property type="evidence" value="ECO:0007669"/>
    <property type="project" value="InterPro"/>
</dbReference>
<gene>
    <name evidence="5" type="ORF">EJ02DRAFT_337443</name>
</gene>
<dbReference type="AlphaFoldDB" id="A0A6A5SZ82"/>
<evidence type="ECO:0000256" key="2">
    <source>
        <dbReference type="ARBA" id="ARBA00022617"/>
    </source>
</evidence>
<dbReference type="Proteomes" id="UP000800038">
    <property type="component" value="Unassembled WGS sequence"/>
</dbReference>
<dbReference type="SUPFAM" id="SSF48264">
    <property type="entry name" value="Cytochrome P450"/>
    <property type="match status" value="1"/>
</dbReference>
<name>A0A6A5SZ82_9PLEO</name>
<keyword evidence="6" id="KW-1185">Reference proteome</keyword>
<dbReference type="PANTHER" id="PTHR24304">
    <property type="entry name" value="CYTOCHROME P450 FAMILY 7"/>
    <property type="match status" value="1"/>
</dbReference>
<keyword evidence="4" id="KW-0408">Iron</keyword>
<evidence type="ECO:0000256" key="3">
    <source>
        <dbReference type="ARBA" id="ARBA00022723"/>
    </source>
</evidence>
<dbReference type="InterPro" id="IPR050529">
    <property type="entry name" value="CYP450_sterol_14alpha_dmase"/>
</dbReference>
<protein>
    <submittedName>
        <fullName evidence="5">Cytochrome P450</fullName>
    </submittedName>
</protein>
<dbReference type="InterPro" id="IPR001128">
    <property type="entry name" value="Cyt_P450"/>
</dbReference>
<comment type="similarity">
    <text evidence="1">Belongs to the cytochrome P450 family.</text>
</comment>
<evidence type="ECO:0000313" key="5">
    <source>
        <dbReference type="EMBL" id="KAF1945985.1"/>
    </source>
</evidence>
<sequence length="548" mass="62207">MALLLIALLLVIIPILTYYASRALFYQNANNKALGKRPPTIPYLVPGIFHTFSLAYEGPQKCFATLINKFGQHAPFTVKSGLLSFVVLQDPKHIETVAQASKQQSPHALYIRMYAEALGYPKAALDLYAIEGVGGKEKEAFQYAHTTLSQKYLTGASLASISDVYVSMLSRSLNDKMFQIGSWTQIEDFWSFFQQVITRCTMETLFGSAISKQYRGLIKDYWMFDDAIESFMPGMPRLFTSASYQGPRDRLHEGIEKWLKTNHSGSEFAKIADEDPIWDEHKGLKFIQERDDVFAKIEGKDWKTRTAEVLSVMRCSNSTLVPSTFWMIVETLRKPHLAKYLTTEISQYHSPKAATYDVNSFVNKPIFQSIHTEIGRLRMATYMIRNNTVDDIPLDEHWTLPKGTSAIAFSQDIATNTELWAKARPRTVERPLEEFWAERFLIPDKQLSKPQREKHNNFKVEAGKFSIDGLEALDLAIGDQQYSGLGREYIKAIQASTLAVLLSEFELQLCDPEATDAAMPTLGETAFGTVRSLDKIAVRIRKRRPDEE</sequence>
<evidence type="ECO:0000256" key="1">
    <source>
        <dbReference type="ARBA" id="ARBA00010617"/>
    </source>
</evidence>
<proteinExistence type="inferred from homology"/>
<organism evidence="5 6">
    <name type="scientific">Clathrospora elynae</name>
    <dbReference type="NCBI Taxonomy" id="706981"/>
    <lineage>
        <taxon>Eukaryota</taxon>
        <taxon>Fungi</taxon>
        <taxon>Dikarya</taxon>
        <taxon>Ascomycota</taxon>
        <taxon>Pezizomycotina</taxon>
        <taxon>Dothideomycetes</taxon>
        <taxon>Pleosporomycetidae</taxon>
        <taxon>Pleosporales</taxon>
        <taxon>Diademaceae</taxon>
        <taxon>Clathrospora</taxon>
    </lineage>
</organism>
<dbReference type="Gene3D" id="1.10.630.10">
    <property type="entry name" value="Cytochrome P450"/>
    <property type="match status" value="1"/>
</dbReference>
<dbReference type="PANTHER" id="PTHR24304:SF2">
    <property type="entry name" value="24-HYDROXYCHOLESTEROL 7-ALPHA-HYDROXYLASE"/>
    <property type="match status" value="1"/>
</dbReference>
<dbReference type="InterPro" id="IPR036396">
    <property type="entry name" value="Cyt_P450_sf"/>
</dbReference>